<proteinExistence type="predicted"/>
<evidence type="ECO:0000313" key="2">
    <source>
        <dbReference type="Proteomes" id="UP000290433"/>
    </source>
</evidence>
<dbReference type="Proteomes" id="UP000290433">
    <property type="component" value="Unassembled WGS sequence"/>
</dbReference>
<sequence length="37" mass="4631">MRIDIKDVFFFTQIQQIFADLKRFIKIKIYVYLLKSF</sequence>
<dbReference type="AlphaFoldDB" id="A0A444VZI2"/>
<reference evidence="1 2" key="1">
    <citation type="submission" date="2014-12" db="EMBL/GenBank/DDBJ databases">
        <title>Genome sequence of Flavobacterium anhuiense RCM74.</title>
        <authorList>
            <person name="Kim J.F."/>
            <person name="Song J.Y."/>
            <person name="Kwak M.-J."/>
            <person name="Lee S.-W."/>
        </authorList>
    </citation>
    <scope>NUCLEOTIDE SEQUENCE [LARGE SCALE GENOMIC DNA]</scope>
    <source>
        <strain evidence="1 2">RCM74</strain>
    </source>
</reference>
<name>A0A444VZI2_9FLAO</name>
<dbReference type="EMBL" id="JUIV01000005">
    <property type="protein sequence ID" value="RYJ38999.1"/>
    <property type="molecule type" value="Genomic_DNA"/>
</dbReference>
<gene>
    <name evidence="1" type="ORF">NU08_1837</name>
</gene>
<organism evidence="1 2">
    <name type="scientific">Flavobacterium anhuiense</name>
    <dbReference type="NCBI Taxonomy" id="459526"/>
    <lineage>
        <taxon>Bacteria</taxon>
        <taxon>Pseudomonadati</taxon>
        <taxon>Bacteroidota</taxon>
        <taxon>Flavobacteriia</taxon>
        <taxon>Flavobacteriales</taxon>
        <taxon>Flavobacteriaceae</taxon>
        <taxon>Flavobacterium</taxon>
    </lineage>
</organism>
<comment type="caution">
    <text evidence="1">The sequence shown here is derived from an EMBL/GenBank/DDBJ whole genome shotgun (WGS) entry which is preliminary data.</text>
</comment>
<evidence type="ECO:0000313" key="1">
    <source>
        <dbReference type="EMBL" id="RYJ38999.1"/>
    </source>
</evidence>
<protein>
    <submittedName>
        <fullName evidence="1">Uncharacterized protein</fullName>
    </submittedName>
</protein>
<accession>A0A444VZI2</accession>